<name>M5UJB7_9BACT</name>
<protein>
    <recommendedName>
        <fullName evidence="4">DUF1499 domain-containing protein</fullName>
    </recommendedName>
</protein>
<evidence type="ECO:0008006" key="4">
    <source>
        <dbReference type="Google" id="ProtNLM"/>
    </source>
</evidence>
<dbReference type="Proteomes" id="UP000011885">
    <property type="component" value="Unassembled WGS sequence"/>
</dbReference>
<dbReference type="Pfam" id="PF07386">
    <property type="entry name" value="DUF1499"/>
    <property type="match status" value="1"/>
</dbReference>
<dbReference type="PATRIC" id="fig|1263870.3.peg.2604"/>
<reference evidence="2 3" key="1">
    <citation type="journal article" date="2013" name="Mar. Genomics">
        <title>Expression of sulfatases in Rhodopirellula baltica and the diversity of sulfatases in the genus Rhodopirellula.</title>
        <authorList>
            <person name="Wegner C.E."/>
            <person name="Richter-Heitmann T."/>
            <person name="Klindworth A."/>
            <person name="Klockow C."/>
            <person name="Richter M."/>
            <person name="Achstetter T."/>
            <person name="Glockner F.O."/>
            <person name="Harder J."/>
        </authorList>
    </citation>
    <scope>NUCLEOTIDE SEQUENCE [LARGE SCALE GENOMIC DNA]</scope>
    <source>
        <strain evidence="2 3">SM41</strain>
    </source>
</reference>
<feature type="compositionally biased region" description="Basic and acidic residues" evidence="1">
    <location>
        <begin position="106"/>
        <end position="122"/>
    </location>
</feature>
<evidence type="ECO:0000313" key="3">
    <source>
        <dbReference type="Proteomes" id="UP000011885"/>
    </source>
</evidence>
<accession>M5UJB7</accession>
<evidence type="ECO:0000256" key="1">
    <source>
        <dbReference type="SAM" id="MobiDB-lite"/>
    </source>
</evidence>
<evidence type="ECO:0000313" key="2">
    <source>
        <dbReference type="EMBL" id="EMI56113.1"/>
    </source>
</evidence>
<organism evidence="2 3">
    <name type="scientific">Rhodopirellula sallentina SM41</name>
    <dbReference type="NCBI Taxonomy" id="1263870"/>
    <lineage>
        <taxon>Bacteria</taxon>
        <taxon>Pseudomonadati</taxon>
        <taxon>Planctomycetota</taxon>
        <taxon>Planctomycetia</taxon>
        <taxon>Pirellulales</taxon>
        <taxon>Pirellulaceae</taxon>
        <taxon>Rhodopirellula</taxon>
    </lineage>
</organism>
<proteinExistence type="predicted"/>
<keyword evidence="3" id="KW-1185">Reference proteome</keyword>
<gene>
    <name evidence="2" type="ORF">RSSM_02448</name>
</gene>
<dbReference type="InterPro" id="IPR010865">
    <property type="entry name" value="DUF1499"/>
</dbReference>
<dbReference type="EMBL" id="ANOH01000169">
    <property type="protein sequence ID" value="EMI56113.1"/>
    <property type="molecule type" value="Genomic_DNA"/>
</dbReference>
<feature type="region of interest" description="Disordered" evidence="1">
    <location>
        <begin position="101"/>
        <end position="147"/>
    </location>
</feature>
<comment type="caution">
    <text evidence="2">The sequence shown here is derived from an EMBL/GenBank/DDBJ whole genome shotgun (WGS) entry which is preliminary data.</text>
</comment>
<dbReference type="AlphaFoldDB" id="M5UJB7"/>
<sequence length="147" mass="16454">MAGRIVWMIDDWKRDWTTNHAQLSAANSDPGLRPIEINAGMEDVDGMIRAWVQTQSAWSVVSDTNGESDETQSSMRRMHLTRTTPLFRFVDDIHVELTPVETEADSSTRTRVVAESRSRVGKGDLGQNPRNLKALREGLLAQSSDQS</sequence>